<feature type="region of interest" description="Disordered" evidence="2">
    <location>
        <begin position="656"/>
        <end position="680"/>
    </location>
</feature>
<evidence type="ECO:0000313" key="4">
    <source>
        <dbReference type="Proteomes" id="UP001642464"/>
    </source>
</evidence>
<dbReference type="Proteomes" id="UP001642464">
    <property type="component" value="Unassembled WGS sequence"/>
</dbReference>
<proteinExistence type="predicted"/>
<evidence type="ECO:0000256" key="2">
    <source>
        <dbReference type="SAM" id="MobiDB-lite"/>
    </source>
</evidence>
<protein>
    <submittedName>
        <fullName evidence="3">Uncharacterized protein</fullName>
    </submittedName>
</protein>
<keyword evidence="4" id="KW-1185">Reference proteome</keyword>
<comment type="caution">
    <text evidence="3">The sequence shown here is derived from an EMBL/GenBank/DDBJ whole genome shotgun (WGS) entry which is preliminary data.</text>
</comment>
<feature type="compositionally biased region" description="Basic and acidic residues" evidence="2">
    <location>
        <begin position="92"/>
        <end position="108"/>
    </location>
</feature>
<feature type="region of interest" description="Disordered" evidence="2">
    <location>
        <begin position="273"/>
        <end position="295"/>
    </location>
</feature>
<name>A0ABP0JH66_9DINO</name>
<feature type="compositionally biased region" description="Low complexity" evidence="2">
    <location>
        <begin position="273"/>
        <end position="285"/>
    </location>
</feature>
<evidence type="ECO:0000313" key="3">
    <source>
        <dbReference type="EMBL" id="CAK9013610.1"/>
    </source>
</evidence>
<feature type="region of interest" description="Disordered" evidence="2">
    <location>
        <begin position="92"/>
        <end position="127"/>
    </location>
</feature>
<keyword evidence="1" id="KW-0175">Coiled coil</keyword>
<feature type="coiled-coil region" evidence="1">
    <location>
        <begin position="506"/>
        <end position="533"/>
    </location>
</feature>
<dbReference type="EMBL" id="CAXAMM010007224">
    <property type="protein sequence ID" value="CAK9013610.1"/>
    <property type="molecule type" value="Genomic_DNA"/>
</dbReference>
<organism evidence="3 4">
    <name type="scientific">Durusdinium trenchii</name>
    <dbReference type="NCBI Taxonomy" id="1381693"/>
    <lineage>
        <taxon>Eukaryota</taxon>
        <taxon>Sar</taxon>
        <taxon>Alveolata</taxon>
        <taxon>Dinophyceae</taxon>
        <taxon>Suessiales</taxon>
        <taxon>Symbiodiniaceae</taxon>
        <taxon>Durusdinium</taxon>
    </lineage>
</organism>
<sequence>MLLGLLCAVVFVMLLLGIFYCGVHMFSTKALKSMSGYPGTNTNAHEILVVPPVLAATDMIAARTTPLMPATDFDSDDSGHCTSWTCQEPAKEVTEKKSLEESSKKESVQEVTTPKPLEESNQKDPEQEELNWLANVPEGVWAQFQSKEKLERKTQADGTWFYEIGLTGESQEQCQNEVTRFKDNFSQLTELEQAAVVAYKEAQSKAATASTPDAPDPPPKATTETALAIVPKIKKEKVDGPTPAVVIKKEILKDNTPKTASCAAVCAADAPAASSAPPVSSSSTSENSVLPAPSNPVASGEDLTQFYAPESQAAPESKVDLKELFLAADLVVPGIALKKFKQALSAAANAPDYFGVMGLSTVKMYRKERPSVEKLAMADMSQHRDWFWAQAGKHLGGLEAGVLLAIAEMPDGLHPSSKKFFVIEISHTSSLGNSDTDFSNVKHWQVDGEGNFISEPVVAYMPNGRLGALKGGLLHVSDFRKPLSKSDVQSIAMQEVNAEHEAEVKRKRSDENMDEIDEMLEKSKAKADDMEARKETFSKILSLLTAPEDNRRAKAEDQTWLDHFKVILGDDIREAPNCFLSATDTYQQVIIKLANHISHLGRQATSARNAALRAQKMRVRKARHAARSERQLKRKVKNLFSADEPQMVQKMEAQKQRRRQQYHAARKIRRKPTTKRRTRQYKTKDGGLFPVQLKPPRRVVTIEKKLLVLDRYEELLAARKKAEEAAQEPRPLGRTRAEVKEWAQKRKQARRDMRKGILKTLREEFTDIVKGVQPRKWLKTAQQEQWRNLPETTRARCSATSNEWRSKLKLPKKGRSYGGSMPMELQKELDILMMEHSSGLSDVSERKELVTVEHVATTINSLVDDWNSSVEERIKLVEEWNASLKADFHNGKISAEAALKGYERIPAKLSYPSLSWVRWWKSAWGWSMLTRAGEESSWLPFSHPDMVQSREHTMSLINEKHVHPYLILNYDQLWRNCWQMSRHKLCYKSRHGTGRRVGKTAADMRTDKKLHSVKGSRRSVTVLTTSWSDGTPGPCAFCVAESRMSGKEIIEFNKRHAGRSMVVTSGGSSHFMTGETLVVMMEQLFSPALQLQRQRHGLDHGARAALLADAWTGSFSKQQGFESLDLRASGQVAASVKSIAEVLELTLVAWKAIPVKVFQASWIVTGYFGPEHFASLPDVHPVVDLSDAHNVLDPGNDEKDKTLWHALPYEIAHAAVRAVTMHGKCFMDAKAELEAQKECDPGMKKAKTIKARDNFKALHLVDRYSVMNRRTAWVASTEWLNKNVKLSADGRPIPKNEKGKLWILTVRIQVVKGHVQLHLQPADGKAFRPLRCYSLTDGHPKTKLSSLVAGYEHVLQDQEEELEPCLFQFSNTSLTD</sequence>
<accession>A0ABP0JH66</accession>
<evidence type="ECO:0000256" key="1">
    <source>
        <dbReference type="SAM" id="Coils"/>
    </source>
</evidence>
<feature type="compositionally biased region" description="Basic and acidic residues" evidence="2">
    <location>
        <begin position="116"/>
        <end position="125"/>
    </location>
</feature>
<gene>
    <name evidence="3" type="ORF">SCF082_LOCUS12004</name>
</gene>
<reference evidence="3 4" key="1">
    <citation type="submission" date="2024-02" db="EMBL/GenBank/DDBJ databases">
        <authorList>
            <person name="Chen Y."/>
            <person name="Shah S."/>
            <person name="Dougan E. K."/>
            <person name="Thang M."/>
            <person name="Chan C."/>
        </authorList>
    </citation>
    <scope>NUCLEOTIDE SEQUENCE [LARGE SCALE GENOMIC DNA]</scope>
</reference>